<evidence type="ECO:0000313" key="2">
    <source>
        <dbReference type="Proteomes" id="UP001604277"/>
    </source>
</evidence>
<protein>
    <submittedName>
        <fullName evidence="1">Mitochondrial Rho GTPase 2</fullName>
    </submittedName>
</protein>
<organism evidence="1 2">
    <name type="scientific">Forsythia ovata</name>
    <dbReference type="NCBI Taxonomy" id="205694"/>
    <lineage>
        <taxon>Eukaryota</taxon>
        <taxon>Viridiplantae</taxon>
        <taxon>Streptophyta</taxon>
        <taxon>Embryophyta</taxon>
        <taxon>Tracheophyta</taxon>
        <taxon>Spermatophyta</taxon>
        <taxon>Magnoliopsida</taxon>
        <taxon>eudicotyledons</taxon>
        <taxon>Gunneridae</taxon>
        <taxon>Pentapetalae</taxon>
        <taxon>asterids</taxon>
        <taxon>lamiids</taxon>
        <taxon>Lamiales</taxon>
        <taxon>Oleaceae</taxon>
        <taxon>Forsythieae</taxon>
        <taxon>Forsythia</taxon>
    </lineage>
</organism>
<accession>A0ABD1UD90</accession>
<reference evidence="2" key="1">
    <citation type="submission" date="2024-07" db="EMBL/GenBank/DDBJ databases">
        <title>Two chromosome-level genome assemblies of Korean endemic species Abeliophyllum distichum and Forsythia ovata (Oleaceae).</title>
        <authorList>
            <person name="Jang H."/>
        </authorList>
    </citation>
    <scope>NUCLEOTIDE SEQUENCE [LARGE SCALE GENOMIC DNA]</scope>
</reference>
<proteinExistence type="predicted"/>
<comment type="caution">
    <text evidence="1">The sequence shown here is derived from an EMBL/GenBank/DDBJ whole genome shotgun (WGS) entry which is preliminary data.</text>
</comment>
<dbReference type="Proteomes" id="UP001604277">
    <property type="component" value="Unassembled WGS sequence"/>
</dbReference>
<sequence>MSGGPIPSGRTSVRIVVASDRATEKFSPIVAAASKTFSREVPHVLPPTRLPADFYPDNVPITIIDTSSSLEYKGRLVEESKRAGCRCVDICMRSADDAQSHQFFLDL</sequence>
<gene>
    <name evidence="1" type="ORF">Fot_26924</name>
</gene>
<dbReference type="EMBL" id="JBFOLJ010000007">
    <property type="protein sequence ID" value="KAL2523001.1"/>
    <property type="molecule type" value="Genomic_DNA"/>
</dbReference>
<dbReference type="AlphaFoldDB" id="A0ABD1UD90"/>
<evidence type="ECO:0000313" key="1">
    <source>
        <dbReference type="EMBL" id="KAL2523001.1"/>
    </source>
</evidence>
<keyword evidence="2" id="KW-1185">Reference proteome</keyword>
<name>A0ABD1UD90_9LAMI</name>